<keyword evidence="4" id="KW-1185">Reference proteome</keyword>
<dbReference type="Proteomes" id="UP001597112">
    <property type="component" value="Unassembled WGS sequence"/>
</dbReference>
<evidence type="ECO:0000259" key="2">
    <source>
        <dbReference type="Pfam" id="PF00144"/>
    </source>
</evidence>
<dbReference type="InterPro" id="IPR050789">
    <property type="entry name" value="Diverse_Enzym_Activities"/>
</dbReference>
<keyword evidence="1" id="KW-1133">Transmembrane helix</keyword>
<comment type="caution">
    <text evidence="3">The sequence shown here is derived from an EMBL/GenBank/DDBJ whole genome shotgun (WGS) entry which is preliminary data.</text>
</comment>
<keyword evidence="1" id="KW-0812">Transmembrane</keyword>
<dbReference type="EMBL" id="JBHTKA010000007">
    <property type="protein sequence ID" value="MFD1001212.1"/>
    <property type="molecule type" value="Genomic_DNA"/>
</dbReference>
<protein>
    <submittedName>
        <fullName evidence="3">Serine hydrolase domain-containing protein</fullName>
        <ecNumber evidence="3">3.-.-.-</ecNumber>
    </submittedName>
</protein>
<dbReference type="EC" id="3.-.-.-" evidence="3"/>
<dbReference type="RefSeq" id="WP_377580665.1">
    <property type="nucleotide sequence ID" value="NZ_JBHTKA010000007.1"/>
</dbReference>
<evidence type="ECO:0000256" key="1">
    <source>
        <dbReference type="SAM" id="Phobius"/>
    </source>
</evidence>
<dbReference type="InterPro" id="IPR001466">
    <property type="entry name" value="Beta-lactam-related"/>
</dbReference>
<dbReference type="GO" id="GO:0016787">
    <property type="term" value="F:hydrolase activity"/>
    <property type="evidence" value="ECO:0007669"/>
    <property type="project" value="UniProtKB-KW"/>
</dbReference>
<accession>A0ABW3K503</accession>
<dbReference type="Gene3D" id="3.40.710.10">
    <property type="entry name" value="DD-peptidase/beta-lactamase superfamily"/>
    <property type="match status" value="1"/>
</dbReference>
<evidence type="ECO:0000313" key="4">
    <source>
        <dbReference type="Proteomes" id="UP001597112"/>
    </source>
</evidence>
<dbReference type="PANTHER" id="PTHR43283">
    <property type="entry name" value="BETA-LACTAMASE-RELATED"/>
    <property type="match status" value="1"/>
</dbReference>
<dbReference type="PANTHER" id="PTHR43283:SF7">
    <property type="entry name" value="BETA-LACTAMASE-RELATED DOMAIN-CONTAINING PROTEIN"/>
    <property type="match status" value="1"/>
</dbReference>
<proteinExistence type="predicted"/>
<evidence type="ECO:0000313" key="3">
    <source>
        <dbReference type="EMBL" id="MFD1001212.1"/>
    </source>
</evidence>
<dbReference type="InterPro" id="IPR012338">
    <property type="entry name" value="Beta-lactam/transpept-like"/>
</dbReference>
<keyword evidence="1" id="KW-0472">Membrane</keyword>
<organism evidence="3 4">
    <name type="scientific">Ohtaekwangia kribbensis</name>
    <dbReference type="NCBI Taxonomy" id="688913"/>
    <lineage>
        <taxon>Bacteria</taxon>
        <taxon>Pseudomonadati</taxon>
        <taxon>Bacteroidota</taxon>
        <taxon>Cytophagia</taxon>
        <taxon>Cytophagales</taxon>
        <taxon>Fulvivirgaceae</taxon>
        <taxon>Ohtaekwangia</taxon>
    </lineage>
</organism>
<sequence>MKKFFRYLGISLLVIIILAVSYILIFFPPIMTGMAAKTMCSCVYVTGRTPESVVHEEFQVFPGMPSLPYTVDRNDSSVSVSMLWKTSKAIYRERLGCTLIAEQDVDVVRSQAIVRPPVPTLNQDSLAWPMGNAIQDTTFSGVDYAKVKETVQAAFNDVDPENPIYTHGVVVVYDGHILAEQYADGYTYTSRMMGWSMTKSITNALIGILVKEDKLNVEEPASVPEWKNDERSKITLNNLLQASSGLDWSESYFSPTGSFHQMFIKSDDKAAFAASQKLKHEPGTHFQYSSGTTNILSRMIRQTVGDRDYYQFPYKELFHKIGMNTAIIEPDASGTFVASSYSFASARDWARFGMLYLNDGTWNGERILPQGWVKYSTTPAPAAPMRQYGAQIWLNLGAIDNPTLVEYPGLPNEAIVFDGFERNFVVIVPSKKLVVVRLGVTHNKNFSLANLVNGVIEALP</sequence>
<keyword evidence="3" id="KW-0378">Hydrolase</keyword>
<reference evidence="4" key="1">
    <citation type="journal article" date="2019" name="Int. J. Syst. Evol. Microbiol.">
        <title>The Global Catalogue of Microorganisms (GCM) 10K type strain sequencing project: providing services to taxonomists for standard genome sequencing and annotation.</title>
        <authorList>
            <consortium name="The Broad Institute Genomics Platform"/>
            <consortium name="The Broad Institute Genome Sequencing Center for Infectious Disease"/>
            <person name="Wu L."/>
            <person name="Ma J."/>
        </authorList>
    </citation>
    <scope>NUCLEOTIDE SEQUENCE [LARGE SCALE GENOMIC DNA]</scope>
    <source>
        <strain evidence="4">CCUG 58938</strain>
    </source>
</reference>
<gene>
    <name evidence="3" type="ORF">ACFQ21_17925</name>
</gene>
<dbReference type="Pfam" id="PF00144">
    <property type="entry name" value="Beta-lactamase"/>
    <property type="match status" value="1"/>
</dbReference>
<feature type="transmembrane region" description="Helical" evidence="1">
    <location>
        <begin position="7"/>
        <end position="31"/>
    </location>
</feature>
<name>A0ABW3K503_9BACT</name>
<feature type="domain" description="Beta-lactamase-related" evidence="2">
    <location>
        <begin position="169"/>
        <end position="438"/>
    </location>
</feature>
<dbReference type="SUPFAM" id="SSF56601">
    <property type="entry name" value="beta-lactamase/transpeptidase-like"/>
    <property type="match status" value="1"/>
</dbReference>